<protein>
    <submittedName>
        <fullName evidence="3">Uncharacterized protein LOC104708722</fullName>
    </submittedName>
</protein>
<evidence type="ECO:0000256" key="1">
    <source>
        <dbReference type="SAM" id="SignalP"/>
    </source>
</evidence>
<keyword evidence="1" id="KW-0732">Signal</keyword>
<organism evidence="2 3">
    <name type="scientific">Camelina sativa</name>
    <name type="common">False flax</name>
    <name type="synonym">Myagrum sativum</name>
    <dbReference type="NCBI Taxonomy" id="90675"/>
    <lineage>
        <taxon>Eukaryota</taxon>
        <taxon>Viridiplantae</taxon>
        <taxon>Streptophyta</taxon>
        <taxon>Embryophyta</taxon>
        <taxon>Tracheophyta</taxon>
        <taxon>Spermatophyta</taxon>
        <taxon>Magnoliopsida</taxon>
        <taxon>eudicotyledons</taxon>
        <taxon>Gunneridae</taxon>
        <taxon>Pentapetalae</taxon>
        <taxon>rosids</taxon>
        <taxon>malvids</taxon>
        <taxon>Brassicales</taxon>
        <taxon>Brassicaceae</taxon>
        <taxon>Camelineae</taxon>
        <taxon>Camelina</taxon>
    </lineage>
</organism>
<feature type="chain" id="PRO_5046057216" evidence="1">
    <location>
        <begin position="28"/>
        <end position="81"/>
    </location>
</feature>
<dbReference type="Proteomes" id="UP000694864">
    <property type="component" value="Chromosome 8"/>
</dbReference>
<feature type="signal peptide" evidence="1">
    <location>
        <begin position="1"/>
        <end position="27"/>
    </location>
</feature>
<accession>A0ABM0TBB0</accession>
<name>A0ABM0TBB0_CAMSA</name>
<keyword evidence="2" id="KW-1185">Reference proteome</keyword>
<gene>
    <name evidence="3" type="primary">LOC104708722</name>
</gene>
<proteinExistence type="predicted"/>
<dbReference type="GeneID" id="104708722"/>
<sequence length="81" mass="9057">MALRMINHVRLLLVAAALVVMVVASVARESLSVDSPPVKQDLAKRDDTIWEEVFLEDHGSWSPTPTVRGEIRIVTTWCVTE</sequence>
<evidence type="ECO:0000313" key="2">
    <source>
        <dbReference type="Proteomes" id="UP000694864"/>
    </source>
</evidence>
<reference evidence="3" key="2">
    <citation type="submission" date="2025-08" db="UniProtKB">
        <authorList>
            <consortium name="RefSeq"/>
        </authorList>
    </citation>
    <scope>IDENTIFICATION</scope>
    <source>
        <tissue evidence="3">Leaf</tissue>
    </source>
</reference>
<evidence type="ECO:0000313" key="3">
    <source>
        <dbReference type="RefSeq" id="XP_010423641.1"/>
    </source>
</evidence>
<reference evidence="2" key="1">
    <citation type="journal article" date="2014" name="Nat. Commun.">
        <title>The emerging biofuel crop Camelina sativa retains a highly undifferentiated hexaploid genome structure.</title>
        <authorList>
            <person name="Kagale S."/>
            <person name="Koh C."/>
            <person name="Nixon J."/>
            <person name="Bollina V."/>
            <person name="Clarke W.E."/>
            <person name="Tuteja R."/>
            <person name="Spillane C."/>
            <person name="Robinson S.J."/>
            <person name="Links M.G."/>
            <person name="Clarke C."/>
            <person name="Higgins E.E."/>
            <person name="Huebert T."/>
            <person name="Sharpe A.G."/>
            <person name="Parkin I.A."/>
        </authorList>
    </citation>
    <scope>NUCLEOTIDE SEQUENCE [LARGE SCALE GENOMIC DNA]</scope>
    <source>
        <strain evidence="2">cv. DH55</strain>
    </source>
</reference>
<dbReference type="RefSeq" id="XP_010423641.1">
    <property type="nucleotide sequence ID" value="XM_010425339.2"/>
</dbReference>